<dbReference type="EnsemblMetazoa" id="ACOM027489-RA">
    <property type="protein sequence ID" value="ACOM027489-PA.1"/>
    <property type="gene ID" value="ACOM027489"/>
</dbReference>
<reference evidence="2" key="1">
    <citation type="submission" date="2022-08" db="UniProtKB">
        <authorList>
            <consortium name="EnsemblMetazoa"/>
        </authorList>
    </citation>
    <scope>IDENTIFICATION</scope>
</reference>
<sequence>MDAGGTVEMLLFWAHGCGLLRWSSLIRTEDGQLRLRSNWMVVFGWPNLTLVEGRIVVGRVGDPQIVDTVAVVLVEGEPRIADDFITEAKRKPVLGPLDPPGQVLDLAAQHHLVPLVRLDVVRRDAEGLLRFGIGRRHISTAHCRIQNATGQRTEIIRSSRRLKSSKTSSPETSFRSTSKLPKTDRKPMPGPYPHAQCRKDYDRKG</sequence>
<feature type="compositionally biased region" description="Polar residues" evidence="1">
    <location>
        <begin position="170"/>
        <end position="180"/>
    </location>
</feature>
<dbReference type="Proteomes" id="UP000075882">
    <property type="component" value="Unassembled WGS sequence"/>
</dbReference>
<accession>A0A8W7P9X8</accession>
<proteinExistence type="predicted"/>
<organism evidence="2">
    <name type="scientific">Anopheles coluzzii</name>
    <name type="common">African malaria mosquito</name>
    <dbReference type="NCBI Taxonomy" id="1518534"/>
    <lineage>
        <taxon>Eukaryota</taxon>
        <taxon>Metazoa</taxon>
        <taxon>Ecdysozoa</taxon>
        <taxon>Arthropoda</taxon>
        <taxon>Hexapoda</taxon>
        <taxon>Insecta</taxon>
        <taxon>Pterygota</taxon>
        <taxon>Neoptera</taxon>
        <taxon>Endopterygota</taxon>
        <taxon>Diptera</taxon>
        <taxon>Nematocera</taxon>
        <taxon>Culicoidea</taxon>
        <taxon>Culicidae</taxon>
        <taxon>Anophelinae</taxon>
        <taxon>Anopheles</taxon>
    </lineage>
</organism>
<evidence type="ECO:0000313" key="2">
    <source>
        <dbReference type="EnsemblMetazoa" id="ACOM027489-PA.1"/>
    </source>
</evidence>
<dbReference type="AlphaFoldDB" id="A0A8W7P9X8"/>
<feature type="region of interest" description="Disordered" evidence="1">
    <location>
        <begin position="158"/>
        <end position="205"/>
    </location>
</feature>
<name>A0A8W7P9X8_ANOCL</name>
<protein>
    <submittedName>
        <fullName evidence="2">Uncharacterized protein</fullName>
    </submittedName>
</protein>
<evidence type="ECO:0000256" key="1">
    <source>
        <dbReference type="SAM" id="MobiDB-lite"/>
    </source>
</evidence>